<evidence type="ECO:0000256" key="1">
    <source>
        <dbReference type="ARBA" id="ARBA00004498"/>
    </source>
</evidence>
<evidence type="ECO:0000256" key="4">
    <source>
        <dbReference type="ARBA" id="ARBA00022525"/>
    </source>
</evidence>
<evidence type="ECO:0000256" key="8">
    <source>
        <dbReference type="ARBA" id="ARBA00023180"/>
    </source>
</evidence>
<name>A0A1I7S5E7_BURXY</name>
<accession>A0A1I7S5E7</accession>
<comment type="similarity">
    <text evidence="2 10">Belongs to the Wnt family.</text>
</comment>
<sequence>MAKALWNVPILLIGITLFHSNVEGVMDVSWWSSVAQLSASNLLASSAVRPPPCLELAGLSPGQRHICELFKDHMPAVGAGAREAIRECESQFRYQKWNCSTPPEAGIIGPVHKYGTREAAFTYAMLSAGVTHEIGRRCKLGMLKSCGCSQSPKPDDLKQEFGWGGCGDNVDYGYKFARNFIDVREKEENAKRAENRGRALMNRWNNEVGRKILKRHTKPKCKCHGVSGSCNLKTCWMQLPSVTDVGNLLTAKYRSARRIQINSRGNMQFEDAEKQKRNLHKKKNRSLYDLVYLDDSPDYCVSDKNEGTLGTAGRECLLNTHGPASCDVLCCGRGYNTFEREEVTKCNCKFQWCCEVVCEMCRNVTTVHVCK</sequence>
<keyword evidence="9" id="KW-0449">Lipoprotein</keyword>
<dbReference type="PRINTS" id="PR01349">
    <property type="entry name" value="WNTPROTEIN"/>
</dbReference>
<evidence type="ECO:0000313" key="15">
    <source>
        <dbReference type="WBParaSite" id="BXY_0823200.1"/>
    </source>
</evidence>
<dbReference type="GO" id="GO:0005125">
    <property type="term" value="F:cytokine activity"/>
    <property type="evidence" value="ECO:0007669"/>
    <property type="project" value="TreeGrafter"/>
</dbReference>
<evidence type="ECO:0000313" key="12">
    <source>
        <dbReference type="EMBL" id="CAD5227627.1"/>
    </source>
</evidence>
<proteinExistence type="inferred from homology"/>
<dbReference type="Proteomes" id="UP000659654">
    <property type="component" value="Unassembled WGS sequence"/>
</dbReference>
<dbReference type="WBParaSite" id="BXY_0823200.1">
    <property type="protein sequence ID" value="BXY_0823200.1"/>
    <property type="gene ID" value="BXY_0823200"/>
</dbReference>
<evidence type="ECO:0000256" key="11">
    <source>
        <dbReference type="SAM" id="SignalP"/>
    </source>
</evidence>
<dbReference type="Proteomes" id="UP000582659">
    <property type="component" value="Unassembled WGS sequence"/>
</dbReference>
<dbReference type="PANTHER" id="PTHR12027">
    <property type="entry name" value="WNT RELATED"/>
    <property type="match status" value="1"/>
</dbReference>
<dbReference type="GO" id="GO:0000902">
    <property type="term" value="P:cell morphogenesis"/>
    <property type="evidence" value="ECO:0007669"/>
    <property type="project" value="UniProtKB-ARBA"/>
</dbReference>
<reference evidence="12" key="2">
    <citation type="submission" date="2020-09" db="EMBL/GenBank/DDBJ databases">
        <authorList>
            <person name="Kikuchi T."/>
        </authorList>
    </citation>
    <scope>NUCLEOTIDE SEQUENCE</scope>
    <source>
        <strain evidence="12">Ka4C1</strain>
    </source>
</reference>
<dbReference type="EMBL" id="CAJFDI010000004">
    <property type="protein sequence ID" value="CAD5227627.1"/>
    <property type="molecule type" value="Genomic_DNA"/>
</dbReference>
<gene>
    <name evidence="12" type="ORF">BXYJ_LOCUS10044</name>
</gene>
<dbReference type="AlphaFoldDB" id="A0A1I7S5E7"/>
<keyword evidence="5" id="KW-0272">Extracellular matrix</keyword>
<dbReference type="GO" id="GO:0060070">
    <property type="term" value="P:canonical Wnt signaling pathway"/>
    <property type="evidence" value="ECO:0007669"/>
    <property type="project" value="TreeGrafter"/>
</dbReference>
<feature type="signal peptide" evidence="11">
    <location>
        <begin position="1"/>
        <end position="24"/>
    </location>
</feature>
<dbReference type="GO" id="GO:0005109">
    <property type="term" value="F:frizzled binding"/>
    <property type="evidence" value="ECO:0007669"/>
    <property type="project" value="TreeGrafter"/>
</dbReference>
<evidence type="ECO:0000313" key="14">
    <source>
        <dbReference type="Proteomes" id="UP000659654"/>
    </source>
</evidence>
<keyword evidence="7" id="KW-1015">Disulfide bond</keyword>
<evidence type="ECO:0000256" key="7">
    <source>
        <dbReference type="ARBA" id="ARBA00023157"/>
    </source>
</evidence>
<dbReference type="InterPro" id="IPR043158">
    <property type="entry name" value="Wnt_C"/>
</dbReference>
<evidence type="ECO:0000256" key="5">
    <source>
        <dbReference type="ARBA" id="ARBA00022530"/>
    </source>
</evidence>
<evidence type="ECO:0000256" key="10">
    <source>
        <dbReference type="RuleBase" id="RU003500"/>
    </source>
</evidence>
<organism evidence="13 15">
    <name type="scientific">Bursaphelenchus xylophilus</name>
    <name type="common">Pinewood nematode worm</name>
    <name type="synonym">Aphelenchoides xylophilus</name>
    <dbReference type="NCBI Taxonomy" id="6326"/>
    <lineage>
        <taxon>Eukaryota</taxon>
        <taxon>Metazoa</taxon>
        <taxon>Ecdysozoa</taxon>
        <taxon>Nematoda</taxon>
        <taxon>Chromadorea</taxon>
        <taxon>Rhabditida</taxon>
        <taxon>Tylenchina</taxon>
        <taxon>Tylenchomorpha</taxon>
        <taxon>Aphelenchoidea</taxon>
        <taxon>Aphelenchoididae</taxon>
        <taxon>Bursaphelenchus</taxon>
    </lineage>
</organism>
<dbReference type="Gene3D" id="3.30.2460.20">
    <property type="match status" value="1"/>
</dbReference>
<keyword evidence="8" id="KW-0325">Glycoprotein</keyword>
<reference evidence="15" key="1">
    <citation type="submission" date="2016-11" db="UniProtKB">
        <authorList>
            <consortium name="WormBaseParasite"/>
        </authorList>
    </citation>
    <scope>IDENTIFICATION</scope>
</reference>
<dbReference type="EMBL" id="CAJFCV020000004">
    <property type="protein sequence ID" value="CAG9117993.1"/>
    <property type="molecule type" value="Genomic_DNA"/>
</dbReference>
<dbReference type="GO" id="GO:0030182">
    <property type="term" value="P:neuron differentiation"/>
    <property type="evidence" value="ECO:0007669"/>
    <property type="project" value="TreeGrafter"/>
</dbReference>
<dbReference type="CDD" id="cd19337">
    <property type="entry name" value="Wnt_Wnt5"/>
    <property type="match status" value="1"/>
</dbReference>
<dbReference type="OrthoDB" id="5945655at2759"/>
<dbReference type="GO" id="GO:0005615">
    <property type="term" value="C:extracellular space"/>
    <property type="evidence" value="ECO:0007669"/>
    <property type="project" value="TreeGrafter"/>
</dbReference>
<keyword evidence="11" id="KW-0732">Signal</keyword>
<evidence type="ECO:0000256" key="9">
    <source>
        <dbReference type="ARBA" id="ARBA00023288"/>
    </source>
</evidence>
<keyword evidence="6 10" id="KW-0879">Wnt signaling pathway</keyword>
<dbReference type="GO" id="GO:0045165">
    <property type="term" value="P:cell fate commitment"/>
    <property type="evidence" value="ECO:0007669"/>
    <property type="project" value="TreeGrafter"/>
</dbReference>
<keyword evidence="4" id="KW-0964">Secreted</keyword>
<protein>
    <recommendedName>
        <fullName evidence="10">Protein Wnt</fullName>
    </recommendedName>
</protein>
<dbReference type="FunFam" id="3.30.2460.20:FF:000001">
    <property type="entry name" value="Wnt homolog"/>
    <property type="match status" value="1"/>
</dbReference>
<dbReference type="eggNOG" id="KOG3913">
    <property type="taxonomic scope" value="Eukaryota"/>
</dbReference>
<comment type="function">
    <text evidence="10">Ligand for members of the frizzled family of seven transmembrane receptors.</text>
</comment>
<feature type="chain" id="PRO_5035359760" description="Protein Wnt" evidence="11">
    <location>
        <begin position="25"/>
        <end position="371"/>
    </location>
</feature>
<evidence type="ECO:0000313" key="13">
    <source>
        <dbReference type="Proteomes" id="UP000095284"/>
    </source>
</evidence>
<evidence type="ECO:0000256" key="2">
    <source>
        <dbReference type="ARBA" id="ARBA00005683"/>
    </source>
</evidence>
<keyword evidence="14" id="KW-1185">Reference proteome</keyword>
<keyword evidence="3 10" id="KW-0217">Developmental protein</keyword>
<dbReference type="SMART" id="SM00097">
    <property type="entry name" value="WNT1"/>
    <property type="match status" value="1"/>
</dbReference>
<evidence type="ECO:0000256" key="3">
    <source>
        <dbReference type="ARBA" id="ARBA00022473"/>
    </source>
</evidence>
<dbReference type="InterPro" id="IPR005817">
    <property type="entry name" value="Wnt"/>
</dbReference>
<dbReference type="Proteomes" id="UP000095284">
    <property type="component" value="Unplaced"/>
</dbReference>
<dbReference type="PROSITE" id="PS00246">
    <property type="entry name" value="WNT1"/>
    <property type="match status" value="1"/>
</dbReference>
<dbReference type="Pfam" id="PF00110">
    <property type="entry name" value="wnt"/>
    <property type="match status" value="1"/>
</dbReference>
<evidence type="ECO:0000256" key="6">
    <source>
        <dbReference type="ARBA" id="ARBA00022687"/>
    </source>
</evidence>
<dbReference type="PANTHER" id="PTHR12027:SF77">
    <property type="entry name" value="PROTEIN WNT-5"/>
    <property type="match status" value="1"/>
</dbReference>
<dbReference type="SMR" id="A0A1I7S5E7"/>
<dbReference type="InterPro" id="IPR018161">
    <property type="entry name" value="Wnt_CS"/>
</dbReference>
<comment type="subcellular location">
    <subcellularLocation>
        <location evidence="1 10">Secreted</location>
        <location evidence="1 10">Extracellular space</location>
        <location evidence="1 10">Extracellular matrix</location>
    </subcellularLocation>
</comment>